<dbReference type="Proteomes" id="UP000663937">
    <property type="component" value="Chromosome"/>
</dbReference>
<keyword evidence="4" id="KW-1185">Reference proteome</keyword>
<evidence type="ECO:0000259" key="2">
    <source>
        <dbReference type="Pfam" id="PF04909"/>
    </source>
</evidence>
<dbReference type="PANTHER" id="PTHR43569">
    <property type="entry name" value="AMIDOHYDROLASE"/>
    <property type="match status" value="1"/>
</dbReference>
<dbReference type="InterPro" id="IPR032466">
    <property type="entry name" value="Metal_Hydrolase"/>
</dbReference>
<dbReference type="SUPFAM" id="SSF51556">
    <property type="entry name" value="Metallo-dependent hydrolases"/>
    <property type="match status" value="1"/>
</dbReference>
<dbReference type="EMBL" id="CP071868">
    <property type="protein sequence ID" value="QTE31475.1"/>
    <property type="molecule type" value="Genomic_DNA"/>
</dbReference>
<reference evidence="3" key="1">
    <citation type="submission" date="2021-03" db="EMBL/GenBank/DDBJ databases">
        <title>Pengzhenrongella sicca gen. nov., sp. nov., a new member of suborder Micrococcineae isolated from High-Arctic tundra soil.</title>
        <authorList>
            <person name="Peng F."/>
        </authorList>
    </citation>
    <scope>NUCLEOTIDE SEQUENCE</scope>
    <source>
        <strain evidence="3">LRZ-2</strain>
    </source>
</reference>
<gene>
    <name evidence="3" type="ORF">J4E96_10770</name>
</gene>
<name>A0A8A4ZJP0_9MICO</name>
<organism evidence="3 4">
    <name type="scientific">Pengzhenrongella sicca</name>
    <dbReference type="NCBI Taxonomy" id="2819238"/>
    <lineage>
        <taxon>Bacteria</taxon>
        <taxon>Bacillati</taxon>
        <taxon>Actinomycetota</taxon>
        <taxon>Actinomycetes</taxon>
        <taxon>Micrococcales</taxon>
        <taxon>Pengzhenrongella</taxon>
    </lineage>
</organism>
<dbReference type="PANTHER" id="PTHR43569:SF2">
    <property type="entry name" value="AMIDOHYDROLASE-RELATED DOMAIN-CONTAINING PROTEIN"/>
    <property type="match status" value="1"/>
</dbReference>
<dbReference type="Gene3D" id="3.20.20.140">
    <property type="entry name" value="Metal-dependent hydrolases"/>
    <property type="match status" value="1"/>
</dbReference>
<comment type="similarity">
    <text evidence="1">Belongs to the metallo-dependent hydrolases superfamily.</text>
</comment>
<evidence type="ECO:0000256" key="1">
    <source>
        <dbReference type="ARBA" id="ARBA00038310"/>
    </source>
</evidence>
<proteinExistence type="inferred from homology"/>
<protein>
    <submittedName>
        <fullName evidence="3">Amidohydrolase family protein</fullName>
    </submittedName>
</protein>
<dbReference type="Pfam" id="PF04909">
    <property type="entry name" value="Amidohydro_2"/>
    <property type="match status" value="1"/>
</dbReference>
<dbReference type="GO" id="GO:0016787">
    <property type="term" value="F:hydrolase activity"/>
    <property type="evidence" value="ECO:0007669"/>
    <property type="project" value="InterPro"/>
</dbReference>
<dbReference type="InterPro" id="IPR006680">
    <property type="entry name" value="Amidohydro-rel"/>
</dbReference>
<dbReference type="KEGG" id="psic:J4E96_10770"/>
<evidence type="ECO:0000313" key="4">
    <source>
        <dbReference type="Proteomes" id="UP000663937"/>
    </source>
</evidence>
<sequence>MASGVTRALLDAHLHTWHRATNPQPWIDPTTMAAIDRDFSMAQAGEVIAAHGGVGGVVVQAINSHRETIDLLAAASARDGLAVVGWVDLTGDVAAQVDALRGAPGGDALVGIRHLVHLEPDDAWLLRADVARGLEALASAGLPFDLVVRPWQLRAAAQVARAHPGVLLVLEHLGKPPITSPELVRWTTELQALAGHDNVVAKVSGLTLEDDWGSWTAERLRPVLDHALETFGPDRLMFGSDWPLVELTGGYGPWKDAYLSLTGDLSPAEQAALDSGTARRAYSL</sequence>
<accession>A0A8A4ZJP0</accession>
<dbReference type="InterPro" id="IPR052350">
    <property type="entry name" value="Metallo-dep_Lactonases"/>
</dbReference>
<dbReference type="AlphaFoldDB" id="A0A8A4ZJP0"/>
<feature type="domain" description="Amidohydrolase-related" evidence="2">
    <location>
        <begin position="11"/>
        <end position="283"/>
    </location>
</feature>
<evidence type="ECO:0000313" key="3">
    <source>
        <dbReference type="EMBL" id="QTE31475.1"/>
    </source>
</evidence>